<keyword evidence="14" id="KW-0472">Membrane</keyword>
<dbReference type="InterPro" id="IPR000608">
    <property type="entry name" value="UBC"/>
</dbReference>
<evidence type="ECO:0000256" key="10">
    <source>
        <dbReference type="ARBA" id="ARBA00044279"/>
    </source>
</evidence>
<keyword evidence="14" id="KW-1133">Transmembrane helix</keyword>
<dbReference type="GO" id="GO:0006606">
    <property type="term" value="P:protein import into nucleus"/>
    <property type="evidence" value="ECO:0007669"/>
    <property type="project" value="TreeGrafter"/>
</dbReference>
<comment type="pathway">
    <text evidence="1">Protein modification; protein neddylation.</text>
</comment>
<evidence type="ECO:0000313" key="16">
    <source>
        <dbReference type="EMBL" id="TIC61724.1"/>
    </source>
</evidence>
<dbReference type="Pfam" id="PF23664">
    <property type="entry name" value="Ig_Pom152"/>
    <property type="match status" value="2"/>
</dbReference>
<dbReference type="Pfam" id="PF24527">
    <property type="entry name" value="Ig-like_Pom152_9"/>
    <property type="match status" value="1"/>
</dbReference>
<evidence type="ECO:0000256" key="5">
    <source>
        <dbReference type="ARBA" id="ARBA00022840"/>
    </source>
</evidence>
<reference evidence="16 17" key="1">
    <citation type="submission" date="2019-03" db="EMBL/GenBank/DDBJ databases">
        <title>Sequencing 25 genomes of Wallemia mellicola.</title>
        <authorList>
            <person name="Gostincar C."/>
        </authorList>
    </citation>
    <scope>NUCLEOTIDE SEQUENCE [LARGE SCALE GENOMIC DNA]</scope>
    <source>
        <strain evidence="16 17">EXF-757</strain>
    </source>
</reference>
<feature type="transmembrane region" description="Helical" evidence="14">
    <location>
        <begin position="248"/>
        <end position="266"/>
    </location>
</feature>
<dbReference type="CDD" id="cd23794">
    <property type="entry name" value="UBCc_UBE2F_UBE2M"/>
    <property type="match status" value="1"/>
</dbReference>
<dbReference type="EC" id="2.3.2.34" evidence="7"/>
<dbReference type="InterPro" id="IPR056541">
    <property type="entry name" value="Ig-like_POM152"/>
</dbReference>
<dbReference type="SMART" id="SM00212">
    <property type="entry name" value="UBCc"/>
    <property type="match status" value="1"/>
</dbReference>
<dbReference type="GO" id="GO:0070762">
    <property type="term" value="C:nuclear pore transmembrane ring"/>
    <property type="evidence" value="ECO:0007669"/>
    <property type="project" value="TreeGrafter"/>
</dbReference>
<dbReference type="InterPro" id="IPR056543">
    <property type="entry name" value="Ig-like_POM152_9th"/>
</dbReference>
<evidence type="ECO:0000256" key="7">
    <source>
        <dbReference type="ARBA" id="ARBA00044047"/>
    </source>
</evidence>
<evidence type="ECO:0000256" key="9">
    <source>
        <dbReference type="ARBA" id="ARBA00044092"/>
    </source>
</evidence>
<evidence type="ECO:0000256" key="8">
    <source>
        <dbReference type="ARBA" id="ARBA00044084"/>
    </source>
</evidence>
<dbReference type="GO" id="GO:0061654">
    <property type="term" value="F:NEDD8 conjugating enzyme activity"/>
    <property type="evidence" value="ECO:0007669"/>
    <property type="project" value="UniProtKB-EC"/>
</dbReference>
<keyword evidence="5" id="KW-0067">ATP-binding</keyword>
<evidence type="ECO:0000256" key="11">
    <source>
        <dbReference type="ARBA" id="ARBA00044315"/>
    </source>
</evidence>
<keyword evidence="2" id="KW-0808">Transferase</keyword>
<evidence type="ECO:0000256" key="3">
    <source>
        <dbReference type="ARBA" id="ARBA00022741"/>
    </source>
</evidence>
<keyword evidence="14" id="KW-0812">Transmembrane</keyword>
<evidence type="ECO:0000256" key="12">
    <source>
        <dbReference type="PROSITE-ProRule" id="PRU10133"/>
    </source>
</evidence>
<keyword evidence="3" id="KW-0547">Nucleotide-binding</keyword>
<sequence length="1450" mass="161550">MIKIWSMKKDTENGAKKKPKTSAAQLRVQKDITELELPSTMSTHFPNPADLLNFELIIKPDEGMYKGGAFKFTFNISNNYPHEAPKVKLTQKIYHPNLDHQGNVCLNILREDWKPVLNLNAVVVGLQYLFLEPNAEDPLNKDAAKDLLADRNQFKAWVRSSIQFIVLYLNTSLAFSSSTTTMTTKSLSDARKNLEITPPRIPESIFDGPSQRLLLFSAVAALQAYKLTKTFNLWTSDSSTRILDSEIALYRWALVDLSAVLVIWWLRIPRLRFQKSVWLAIIALLFTLNWLLLGSWKMPLAQLSTAIIPTTLKNAFTFYKAPEEHRVRLKDVVGNRDKHLRGEHTVRVGGFSTAKINPTIQSFCLPETVSSKPLTVPILFNNTEPLVLAYSITPLLPDGSLGEEREVEIQGRELEKNKYITGYTDDDSDDFFDPNHDFYAHQSLDELALLPRGHGVAAPPRLQKTQNIRYLPLTSASALPPPPFVVKLKHVVDKNSELDARIARTEAVIVGCPSAGFASEDILGGDRCVGDKVGFQLGVRSAGGASVAWYSRGPGSHSDVRKLDSIGSTAYTTSAPHARAVSTTTSIPINVTLDKSGDYELELASLEDYFGNNPYPSLYESGLEQSSPIVQYHSHSLPLVSFSGCSAEDPVRLLEGSKSTLRVTVRGVEDSEGPVDVKIKFFDNPDLSSTPGSDIINVHIPAGQPHADIGVSKSGYYKIQEVNGKYCGGVTQMPDVCGVKSVPKPTIDMDIKTIEDCSGEVGIHALMTLTGEAPFKLSYMVEFGDEQKRVEKKIYSSRDELSLTPEREGKYKYTFLSLTDRNYKDIPMGDKGKGITATQVVHPLAGAQFAEKKNKRTVWSCEGNEVDVDIEFKGSGPWNLEFQTTGTSASSITKPVTYHENNIRDRQHTIRVPIPDEIDRLGGQFMISLVSVEDSRRCKKVLAQNDYSVQVQRVKPTARLFGTDRATILDGQTANIPVRLTGEGPWKIGYNHQGESRTVTTDKRETDLIVDSEGLYELVGIHDSHCPGTIIENEDKFYLDFIPRPSITLGESTLSSRKPRKGALHHTLAPVCKGDDSSIHLAITGEPPFEISYQHREGSLVEEERMASVRHSPNVNLDTEVAGTHKYLFSAVGDANYGLKDNGKDYVEIEQLVVERPYAVFKNSPRISYCLGDVLSPRPHEHNPVIELHGTAPWDLELEVSEETGTTSPRRVRVPGIRTPEWEVDLAPLRLNSFGTHKITIVDVHDASDCVAFDEDTQSKKTSVVDVAESATVVPVDRFEDVCVGDSMDFQLGGSAPWAVTYEWNGKPQVVKTKSSNFNRIAEDEGLFAITEVSHHSQQCPTNVDIKRIVHPLPSASVSEGNTYIEDIREGDQAEIKFTFVGTPPFTFTYERRENLPRVRHHELGKVLERHTITNVQDYEHSIFSSLEGTYIVSFIQDGYCRYPKDTRRR</sequence>
<evidence type="ECO:0000256" key="14">
    <source>
        <dbReference type="SAM" id="Phobius"/>
    </source>
</evidence>
<keyword evidence="4" id="KW-0833">Ubl conjugation pathway</keyword>
<dbReference type="InterPro" id="IPR056544">
    <property type="entry name" value="Ig_POM152"/>
</dbReference>
<feature type="transmembrane region" description="Helical" evidence="14">
    <location>
        <begin position="278"/>
        <end position="296"/>
    </location>
</feature>
<dbReference type="Pfam" id="PF24519">
    <property type="entry name" value="Ig-like_Pom152_1"/>
    <property type="match status" value="1"/>
</dbReference>
<comment type="caution">
    <text evidence="16">The sequence shown here is derived from an EMBL/GenBank/DDBJ whole genome shotgun (WGS) entry which is preliminary data.</text>
</comment>
<dbReference type="PROSITE" id="PS50127">
    <property type="entry name" value="UBC_2"/>
    <property type="match status" value="1"/>
</dbReference>
<dbReference type="Proteomes" id="UP000310708">
    <property type="component" value="Unassembled WGS sequence"/>
</dbReference>
<dbReference type="InterPro" id="IPR056540">
    <property type="entry name" value="TMD_POM152"/>
</dbReference>
<dbReference type="Pfam" id="PF24097">
    <property type="entry name" value="TMD_POM152"/>
    <property type="match status" value="1"/>
</dbReference>
<feature type="domain" description="UBC core" evidence="15">
    <location>
        <begin position="23"/>
        <end position="167"/>
    </location>
</feature>
<feature type="region of interest" description="Disordered" evidence="13">
    <location>
        <begin position="1"/>
        <end position="23"/>
    </location>
</feature>
<dbReference type="GO" id="GO:0017056">
    <property type="term" value="F:structural constituent of nuclear pore"/>
    <property type="evidence" value="ECO:0007669"/>
    <property type="project" value="InterPro"/>
</dbReference>
<gene>
    <name evidence="16" type="ORF">E3Q01_04270</name>
</gene>
<dbReference type="Gene3D" id="3.10.110.10">
    <property type="entry name" value="Ubiquitin Conjugating Enzyme"/>
    <property type="match status" value="1"/>
</dbReference>
<feature type="active site" description="Glycyl thioester intermediate" evidence="12">
    <location>
        <position position="105"/>
    </location>
</feature>
<proteinExistence type="predicted"/>
<evidence type="ECO:0000259" key="15">
    <source>
        <dbReference type="PROSITE" id="PS50127"/>
    </source>
</evidence>
<dbReference type="InterPro" id="IPR016135">
    <property type="entry name" value="UBQ-conjugating_enzyme/RWD"/>
</dbReference>
<protein>
    <recommendedName>
        <fullName evidence="9">NEDD8-conjugating enzyme UBC12</fullName>
        <ecNumber evidence="7">2.3.2.34</ecNumber>
    </recommendedName>
    <alternativeName>
        <fullName evidence="8">NEDD8-conjugating enzyme Ubc12</fullName>
    </alternativeName>
    <alternativeName>
        <fullName evidence="10">RUB1-conjugating enzyme</fullName>
    </alternativeName>
    <alternativeName>
        <fullName evidence="11">Ubiquitin carrier protein 12</fullName>
    </alternativeName>
</protein>
<dbReference type="SUPFAM" id="SSF54495">
    <property type="entry name" value="UBC-like"/>
    <property type="match status" value="1"/>
</dbReference>
<dbReference type="PROSITE" id="PS00183">
    <property type="entry name" value="UBC_1"/>
    <property type="match status" value="1"/>
</dbReference>
<comment type="catalytic activity">
    <reaction evidence="6">
        <text>[E1 NEDD8-activating enzyme]-S-[NEDD8 protein]-yl-L-cysteine + [E2 NEDD8-conjugating enzyme]-L-cysteine = [E1 NEDD8-activating enzyme]-L-cysteine + [E2 NEDD8-conjugating enzyme]-S-[NEDD8-protein]-yl-L-cysteine.</text>
        <dbReference type="EC" id="2.3.2.34"/>
    </reaction>
</comment>
<organism evidence="16 17">
    <name type="scientific">Wallemia mellicola</name>
    <dbReference type="NCBI Taxonomy" id="1708541"/>
    <lineage>
        <taxon>Eukaryota</taxon>
        <taxon>Fungi</taxon>
        <taxon>Dikarya</taxon>
        <taxon>Basidiomycota</taxon>
        <taxon>Wallemiomycotina</taxon>
        <taxon>Wallemiomycetes</taxon>
        <taxon>Wallemiales</taxon>
        <taxon>Wallemiaceae</taxon>
        <taxon>Wallemia</taxon>
    </lineage>
</organism>
<dbReference type="InterPro" id="IPR056542">
    <property type="entry name" value="Ig-like_POM152_1st"/>
</dbReference>
<dbReference type="InterPro" id="IPR023313">
    <property type="entry name" value="UBQ-conjugating_AS"/>
</dbReference>
<dbReference type="PANTHER" id="PTHR28206">
    <property type="entry name" value="NUCLEOPORIN POM152"/>
    <property type="match status" value="1"/>
</dbReference>
<dbReference type="InterPro" id="IPR037701">
    <property type="entry name" value="Pom152"/>
</dbReference>
<evidence type="ECO:0000256" key="13">
    <source>
        <dbReference type="SAM" id="MobiDB-lite"/>
    </source>
</evidence>
<evidence type="ECO:0000256" key="4">
    <source>
        <dbReference type="ARBA" id="ARBA00022786"/>
    </source>
</evidence>
<dbReference type="Pfam" id="PF00179">
    <property type="entry name" value="UQ_con"/>
    <property type="match status" value="1"/>
</dbReference>
<dbReference type="GO" id="GO:0006999">
    <property type="term" value="P:nuclear pore organization"/>
    <property type="evidence" value="ECO:0007669"/>
    <property type="project" value="TreeGrafter"/>
</dbReference>
<evidence type="ECO:0000256" key="1">
    <source>
        <dbReference type="ARBA" id="ARBA00005032"/>
    </source>
</evidence>
<evidence type="ECO:0000256" key="2">
    <source>
        <dbReference type="ARBA" id="ARBA00022679"/>
    </source>
</evidence>
<dbReference type="Pfam" id="PF24312">
    <property type="entry name" value="Ig-like_POM152"/>
    <property type="match status" value="2"/>
</dbReference>
<dbReference type="GO" id="GO:0005524">
    <property type="term" value="F:ATP binding"/>
    <property type="evidence" value="ECO:0007669"/>
    <property type="project" value="UniProtKB-KW"/>
</dbReference>
<accession>A0A4T0T908</accession>
<dbReference type="EMBL" id="SPRX01000089">
    <property type="protein sequence ID" value="TIC61724.1"/>
    <property type="molecule type" value="Genomic_DNA"/>
</dbReference>
<dbReference type="FunFam" id="3.10.110.10:FF:000005">
    <property type="entry name" value="NEDD8-conjugating enzyme Ubc12"/>
    <property type="match status" value="1"/>
</dbReference>
<name>A0A4T0T908_9BASI</name>
<evidence type="ECO:0000256" key="6">
    <source>
        <dbReference type="ARBA" id="ARBA00043698"/>
    </source>
</evidence>
<dbReference type="PANTHER" id="PTHR28206:SF1">
    <property type="entry name" value="NUCLEOPORIN POM152"/>
    <property type="match status" value="1"/>
</dbReference>
<evidence type="ECO:0000313" key="17">
    <source>
        <dbReference type="Proteomes" id="UP000310708"/>
    </source>
</evidence>